<keyword evidence="3" id="KW-0378">Hydrolase</keyword>
<dbReference type="EMBL" id="JAKLTQ010000006">
    <property type="protein sequence ID" value="MCG2622252.1"/>
    <property type="molecule type" value="Genomic_DNA"/>
</dbReference>
<dbReference type="Gene3D" id="3.60.10.10">
    <property type="entry name" value="Endonuclease/exonuclease/phosphatase"/>
    <property type="match status" value="1"/>
</dbReference>
<gene>
    <name evidence="3" type="ORF">LVY72_10005</name>
</gene>
<evidence type="ECO:0000313" key="3">
    <source>
        <dbReference type="EMBL" id="MCG2622252.1"/>
    </source>
</evidence>
<dbReference type="GO" id="GO:0004519">
    <property type="term" value="F:endonuclease activity"/>
    <property type="evidence" value="ECO:0007669"/>
    <property type="project" value="UniProtKB-KW"/>
</dbReference>
<protein>
    <submittedName>
        <fullName evidence="3">Endonuclease/exonuclease/phosphatase family protein</fullName>
    </submittedName>
</protein>
<organism evidence="3 4">
    <name type="scientific">Arthrobacter hankyongi</name>
    <dbReference type="NCBI Taxonomy" id="2904801"/>
    <lineage>
        <taxon>Bacteria</taxon>
        <taxon>Bacillati</taxon>
        <taxon>Actinomycetota</taxon>
        <taxon>Actinomycetes</taxon>
        <taxon>Micrococcales</taxon>
        <taxon>Micrococcaceae</taxon>
        <taxon>Arthrobacter</taxon>
    </lineage>
</organism>
<name>A0ABS9L6Y2_9MICC</name>
<keyword evidence="3" id="KW-0540">Nuclease</keyword>
<feature type="region of interest" description="Disordered" evidence="1">
    <location>
        <begin position="34"/>
        <end position="60"/>
    </location>
</feature>
<evidence type="ECO:0000256" key="1">
    <source>
        <dbReference type="SAM" id="MobiDB-lite"/>
    </source>
</evidence>
<dbReference type="Proteomes" id="UP001165368">
    <property type="component" value="Unassembled WGS sequence"/>
</dbReference>
<dbReference type="RefSeq" id="WP_237820394.1">
    <property type="nucleotide sequence ID" value="NZ_JAKLTQ010000006.1"/>
</dbReference>
<keyword evidence="4" id="KW-1185">Reference proteome</keyword>
<evidence type="ECO:0000313" key="4">
    <source>
        <dbReference type="Proteomes" id="UP001165368"/>
    </source>
</evidence>
<keyword evidence="3" id="KW-0255">Endonuclease</keyword>
<proteinExistence type="predicted"/>
<dbReference type="InterPro" id="IPR036691">
    <property type="entry name" value="Endo/exonu/phosph_ase_sf"/>
</dbReference>
<dbReference type="PANTHER" id="PTHR14859:SF15">
    <property type="entry name" value="ENDONUCLEASE_EXONUCLEASE_PHOSPHATASE DOMAIN-CONTAINING PROTEIN"/>
    <property type="match status" value="1"/>
</dbReference>
<comment type="caution">
    <text evidence="3">The sequence shown here is derived from an EMBL/GenBank/DDBJ whole genome shotgun (WGS) entry which is preliminary data.</text>
</comment>
<dbReference type="Pfam" id="PF03372">
    <property type="entry name" value="Exo_endo_phos"/>
    <property type="match status" value="1"/>
</dbReference>
<reference evidence="3" key="1">
    <citation type="submission" date="2022-01" db="EMBL/GenBank/DDBJ databases">
        <authorList>
            <person name="Jo J.-H."/>
            <person name="Im W.-T."/>
        </authorList>
    </citation>
    <scope>NUCLEOTIDE SEQUENCE</scope>
    <source>
        <strain evidence="3">I2-34</strain>
    </source>
</reference>
<evidence type="ECO:0000259" key="2">
    <source>
        <dbReference type="Pfam" id="PF03372"/>
    </source>
</evidence>
<dbReference type="SUPFAM" id="SSF56219">
    <property type="entry name" value="DNase I-like"/>
    <property type="match status" value="1"/>
</dbReference>
<accession>A0ABS9L6Y2</accession>
<dbReference type="PANTHER" id="PTHR14859">
    <property type="entry name" value="CALCOFLUOR WHITE HYPERSENSITIVE PROTEIN PRECURSOR"/>
    <property type="match status" value="1"/>
</dbReference>
<feature type="domain" description="Endonuclease/exonuclease/phosphatase" evidence="2">
    <location>
        <begin position="67"/>
        <end position="296"/>
    </location>
</feature>
<feature type="region of interest" description="Disordered" evidence="1">
    <location>
        <begin position="308"/>
        <end position="334"/>
    </location>
</feature>
<sequence>MRARTLVLPSMATAALSVLLLVAGLLFPSMPATGGLPRDTDPPSRHSSTQGGSGGTGATAGTKVRVMTFNIRHGTDEEDDLDLESVADDIESAKAQIVGLQEVDRHRSARSDFVDQAKWLAKRLDMHFAFGLNRKTPPQKGHRQPGLHGVAVLSKFPILTARNHMLTNLKYKHRPTKQRSVLETVIDIKGAKISFYSTHLDNQRKEQRLSQMKEILAITAQSGRPSILVGDLNAQPSSRVVGLAKTQFRDIMADLGEGEELTFPYDDPDRRIDYILTRGPIVARWATVIDTGSSDHMPVVAGLTVAKPASKQDAPPMRVEGRSGTVPDSPGPPRIVSRMPVLF</sequence>
<dbReference type="InterPro" id="IPR051916">
    <property type="entry name" value="GPI-anchor_lipid_remodeler"/>
</dbReference>
<dbReference type="InterPro" id="IPR005135">
    <property type="entry name" value="Endo/exonuclease/phosphatase"/>
</dbReference>